<proteinExistence type="predicted"/>
<organism evidence="1">
    <name type="scientific">Tanacetum cinerariifolium</name>
    <name type="common">Dalmatian daisy</name>
    <name type="synonym">Chrysanthemum cinerariifolium</name>
    <dbReference type="NCBI Taxonomy" id="118510"/>
    <lineage>
        <taxon>Eukaryota</taxon>
        <taxon>Viridiplantae</taxon>
        <taxon>Streptophyta</taxon>
        <taxon>Embryophyta</taxon>
        <taxon>Tracheophyta</taxon>
        <taxon>Spermatophyta</taxon>
        <taxon>Magnoliopsida</taxon>
        <taxon>eudicotyledons</taxon>
        <taxon>Gunneridae</taxon>
        <taxon>Pentapetalae</taxon>
        <taxon>asterids</taxon>
        <taxon>campanulids</taxon>
        <taxon>Asterales</taxon>
        <taxon>Asteraceae</taxon>
        <taxon>Asteroideae</taxon>
        <taxon>Anthemideae</taxon>
        <taxon>Anthemidinae</taxon>
        <taxon>Tanacetum</taxon>
    </lineage>
</organism>
<reference evidence="1" key="1">
    <citation type="journal article" date="2019" name="Sci. Rep.">
        <title>Draft genome of Tanacetum cinerariifolium, the natural source of mosquito coil.</title>
        <authorList>
            <person name="Yamashiro T."/>
            <person name="Shiraishi A."/>
            <person name="Satake H."/>
            <person name="Nakayama K."/>
        </authorList>
    </citation>
    <scope>NUCLEOTIDE SEQUENCE</scope>
</reference>
<feature type="non-terminal residue" evidence="1">
    <location>
        <position position="145"/>
    </location>
</feature>
<evidence type="ECO:0008006" key="2">
    <source>
        <dbReference type="Google" id="ProtNLM"/>
    </source>
</evidence>
<sequence length="145" mass="16609">MDKALVPTAQRLKIGRSNFRLLSDIKSKESTLQLVYDATTTVVHHAIRFKMDNKKHIVNLESFKDMLHICPRVHGQSFAETPFEEEIFAFIHFLGHSAAIRTLTDVNINKLYQPTMDTTIDQQVAMDKALVPTAQRLKIGRSNFR</sequence>
<name>A0A699R997_TANCI</name>
<evidence type="ECO:0000313" key="1">
    <source>
        <dbReference type="EMBL" id="GFC79581.1"/>
    </source>
</evidence>
<dbReference type="AlphaFoldDB" id="A0A699R997"/>
<gene>
    <name evidence="1" type="ORF">Tci_851551</name>
</gene>
<comment type="caution">
    <text evidence="1">The sequence shown here is derived from an EMBL/GenBank/DDBJ whole genome shotgun (WGS) entry which is preliminary data.</text>
</comment>
<accession>A0A699R997</accession>
<dbReference type="EMBL" id="BKCJ011071133">
    <property type="protein sequence ID" value="GFC79581.1"/>
    <property type="molecule type" value="Genomic_DNA"/>
</dbReference>
<protein>
    <recommendedName>
        <fullName evidence="2">Integrase, catalytic region, zinc finger, CCHC-type, peptidase aspartic, catalytic</fullName>
    </recommendedName>
</protein>